<evidence type="ECO:0000313" key="2">
    <source>
        <dbReference type="EMBL" id="AZG73519.1"/>
    </source>
</evidence>
<dbReference type="GO" id="GO:0016020">
    <property type="term" value="C:membrane"/>
    <property type="evidence" value="ECO:0007669"/>
    <property type="project" value="InterPro"/>
</dbReference>
<feature type="compositionally biased region" description="Acidic residues" evidence="1">
    <location>
        <begin position="674"/>
        <end position="692"/>
    </location>
</feature>
<evidence type="ECO:0008006" key="4">
    <source>
        <dbReference type="Google" id="ProtNLM"/>
    </source>
</evidence>
<dbReference type="GO" id="GO:0005509">
    <property type="term" value="F:calcium ion binding"/>
    <property type="evidence" value="ECO:0007669"/>
    <property type="project" value="InterPro"/>
</dbReference>
<dbReference type="RefSeq" id="WP_124731068.1">
    <property type="nucleotide sequence ID" value="NZ_CP034015.1"/>
</dbReference>
<proteinExistence type="predicted"/>
<dbReference type="KEGG" id="slj:EGC82_12565"/>
<organism evidence="2 3">
    <name type="scientific">Shewanella livingstonensis</name>
    <dbReference type="NCBI Taxonomy" id="150120"/>
    <lineage>
        <taxon>Bacteria</taxon>
        <taxon>Pseudomonadati</taxon>
        <taxon>Pseudomonadota</taxon>
        <taxon>Gammaproteobacteria</taxon>
        <taxon>Alteromonadales</taxon>
        <taxon>Shewanellaceae</taxon>
        <taxon>Shewanella</taxon>
    </lineage>
</organism>
<dbReference type="Gene3D" id="2.60.40.10">
    <property type="entry name" value="Immunoglobulins"/>
    <property type="match status" value="1"/>
</dbReference>
<dbReference type="Pfam" id="PF05345">
    <property type="entry name" value="He_PIG"/>
    <property type="match status" value="1"/>
</dbReference>
<dbReference type="EMBL" id="CP034015">
    <property type="protein sequence ID" value="AZG73519.1"/>
    <property type="molecule type" value="Genomic_DNA"/>
</dbReference>
<dbReference type="InterPro" id="IPR013783">
    <property type="entry name" value="Ig-like_fold"/>
</dbReference>
<dbReference type="SUPFAM" id="SSF82171">
    <property type="entry name" value="DPP6 N-terminal domain-like"/>
    <property type="match status" value="1"/>
</dbReference>
<accession>A0A3G8LV84</accession>
<dbReference type="OrthoDB" id="5242130at2"/>
<protein>
    <recommendedName>
        <fullName evidence="4">Dystroglycan-type cadherin-like domain-containing protein</fullName>
    </recommendedName>
</protein>
<evidence type="ECO:0000256" key="1">
    <source>
        <dbReference type="SAM" id="MobiDB-lite"/>
    </source>
</evidence>
<dbReference type="AlphaFoldDB" id="A0A3G8LV84"/>
<feature type="compositionally biased region" description="Polar residues" evidence="1">
    <location>
        <begin position="660"/>
        <end position="671"/>
    </location>
</feature>
<name>A0A3G8LV84_9GAMM</name>
<feature type="region of interest" description="Disordered" evidence="1">
    <location>
        <begin position="660"/>
        <end position="704"/>
    </location>
</feature>
<dbReference type="InterPro" id="IPR015919">
    <property type="entry name" value="Cadherin-like_sf"/>
</dbReference>
<sequence>MENYWGDLSIYYIKDQLLIKGNSSPHSNDPDDIFSLSSDNTLTKIKLTANENRVSYINQTDDEVYFYCANNGEHIKTYSPETMTFLDTSFSQINYISQSFIHDDKLFVDKILKENSYGNGLHTFNNTTKTFDYISSVEKGMRTVSSDINFSSINNSHIFAYGWLDDKIKSLENLGFNERNGSHVFFKMSVEDGVEVINQTLPTDYPKYGNNAIKNMENDVFYLLNGKVNKYDNLAQSTSEVFNYERDIPGGWINNLLFTDENRLFVEASANELRIIDTQSNKSFSTSDLGLEADSVYQCGQLVVSPNFSYDTETKMNFNKWNGSQYTLIQSIDLLSSSYDVYHLDNKNGKFYYLKATYNQDYVPKQTLSIYSFDCQTEKSEKLYSLEEDESTQNIQYLDNKIIFSSYLYGANGYTSKLQSLDLNTNNLTILHDDYSQFNSESMFYTNKGAYHFRLENGKFRFSLLSNNTNTELSSLNISNMFMSISPFTFDNDPKSWIFLPVTLLDGLLQLAVYMPEYDRWHTIKIPNVYNETTFDSKNLYFDGHYYFRYESYLNGYEMFTVNQSCLVSQVVHGEQCKTPYENRPPIMLDIDSPTLEANQYLYVPTRAWDEDMDKLTYSINQTPSWVKFNSENGEIHGQIPADFNTNIDNIIITVSDGTETTSSVPFSINIKTDDEEGNTDTGGNDEDDETDTPTPDNSEKGGSSGGTLFIEILLIILALLSRQKMLVNYINYKIRINMTKLSRLR</sequence>
<reference evidence="3" key="1">
    <citation type="submission" date="2018-11" db="EMBL/GenBank/DDBJ databases">
        <title>Shewanella sp. M2.</title>
        <authorList>
            <person name="Hwang Y.J."/>
            <person name="Hwang C.Y."/>
        </authorList>
    </citation>
    <scope>NUCLEOTIDE SEQUENCE [LARGE SCALE GENOMIC DNA]</scope>
    <source>
        <strain evidence="3">LMG 19866</strain>
    </source>
</reference>
<dbReference type="Proteomes" id="UP000278035">
    <property type="component" value="Chromosome"/>
</dbReference>
<keyword evidence="3" id="KW-1185">Reference proteome</keyword>
<dbReference type="SUPFAM" id="SSF49313">
    <property type="entry name" value="Cadherin-like"/>
    <property type="match status" value="1"/>
</dbReference>
<gene>
    <name evidence="2" type="ORF">EGC82_12565</name>
</gene>
<evidence type="ECO:0000313" key="3">
    <source>
        <dbReference type="Proteomes" id="UP000278035"/>
    </source>
</evidence>